<dbReference type="AlphaFoldDB" id="A0A7S0I4F4"/>
<evidence type="ECO:0008006" key="3">
    <source>
        <dbReference type="Google" id="ProtNLM"/>
    </source>
</evidence>
<feature type="region of interest" description="Disordered" evidence="1">
    <location>
        <begin position="1"/>
        <end position="26"/>
    </location>
</feature>
<dbReference type="EMBL" id="HBEO01036497">
    <property type="protein sequence ID" value="CAD8510408.1"/>
    <property type="molecule type" value="Transcribed_RNA"/>
</dbReference>
<dbReference type="InterPro" id="IPR029071">
    <property type="entry name" value="Ubiquitin-like_domsf"/>
</dbReference>
<dbReference type="CDD" id="cd17039">
    <property type="entry name" value="Ubl_ubiquitin_like"/>
    <property type="match status" value="1"/>
</dbReference>
<proteinExistence type="predicted"/>
<evidence type="ECO:0000256" key="1">
    <source>
        <dbReference type="SAM" id="MobiDB-lite"/>
    </source>
</evidence>
<organism evidence="2">
    <name type="scientific">Hanusia phi</name>
    <dbReference type="NCBI Taxonomy" id="3032"/>
    <lineage>
        <taxon>Eukaryota</taxon>
        <taxon>Cryptophyceae</taxon>
        <taxon>Pyrenomonadales</taxon>
        <taxon>Geminigeraceae</taxon>
        <taxon>Hanusia</taxon>
    </lineage>
</organism>
<gene>
    <name evidence="2" type="ORF">HPHI1048_LOCUS24734</name>
</gene>
<dbReference type="SUPFAM" id="SSF54236">
    <property type="entry name" value="Ubiquitin-like"/>
    <property type="match status" value="1"/>
</dbReference>
<accession>A0A7S0I4F4</accession>
<name>A0A7S0I4F4_9CRYP</name>
<reference evidence="2" key="1">
    <citation type="submission" date="2021-01" db="EMBL/GenBank/DDBJ databases">
        <authorList>
            <person name="Corre E."/>
            <person name="Pelletier E."/>
            <person name="Niang G."/>
            <person name="Scheremetjew M."/>
            <person name="Finn R."/>
            <person name="Kale V."/>
            <person name="Holt S."/>
            <person name="Cochrane G."/>
            <person name="Meng A."/>
            <person name="Brown T."/>
            <person name="Cohen L."/>
        </authorList>
    </citation>
    <scope>NUCLEOTIDE SEQUENCE</scope>
    <source>
        <strain evidence="2">CCMP325</strain>
    </source>
</reference>
<evidence type="ECO:0000313" key="2">
    <source>
        <dbReference type="EMBL" id="CAD8510408.1"/>
    </source>
</evidence>
<protein>
    <recommendedName>
        <fullName evidence="3">Ubiquitin-like domain-containing protein</fullName>
    </recommendedName>
</protein>
<sequence length="338" mass="38982">MGGFLSSIEGNERRGRKHVYDPPSGYMPPINREQIWKSTSKYVAEPNRTSDQKKGRKLVENLAQRERVEDLGWTGKFNNYTGPRHYDQNPTSLRPDKTTKSFYVENMMGTKKAVLSKDMGLKLYYEDDERRCQRPATEWSLESLIQRKIRVPDLEDRRNGIGVANPGDKGYGTADHAPEYAAMLLEENKRRGNMSRKVMSTIGKSWSQSSSDVNLDKKGRRMSDYIQIYCKTPYRKNSMYVHRNATTSEIADLAGEGGSRKFHILFKGKIVQPHHRLLELGIRAKSTVELILEPEVTEHKMTYFEKENFRMIQEDVETVKELTAAEARFPSSEEQNET</sequence>